<keyword evidence="2" id="KW-1185">Reference proteome</keyword>
<dbReference type="AlphaFoldDB" id="A0A848ML26"/>
<comment type="caution">
    <text evidence="1">The sequence shown here is derived from an EMBL/GenBank/DDBJ whole genome shotgun (WGS) entry which is preliminary data.</text>
</comment>
<name>A0A848ML26_9GAMM</name>
<protein>
    <submittedName>
        <fullName evidence="1">Uncharacterized protein</fullName>
    </submittedName>
</protein>
<dbReference type="EMBL" id="JAADJU010000007">
    <property type="protein sequence ID" value="NMP27946.1"/>
    <property type="molecule type" value="Genomic_DNA"/>
</dbReference>
<organism evidence="1 2">
    <name type="scientific">Rouxiella aceris</name>
    <dbReference type="NCBI Taxonomy" id="2703884"/>
    <lineage>
        <taxon>Bacteria</taxon>
        <taxon>Pseudomonadati</taxon>
        <taxon>Pseudomonadota</taxon>
        <taxon>Gammaproteobacteria</taxon>
        <taxon>Enterobacterales</taxon>
        <taxon>Yersiniaceae</taxon>
        <taxon>Rouxiella</taxon>
    </lineage>
</organism>
<reference evidence="1 2" key="1">
    <citation type="submission" date="2020-01" db="EMBL/GenBank/DDBJ databases">
        <authorList>
            <person name="Lee S.D."/>
        </authorList>
    </citation>
    <scope>NUCLEOTIDE SEQUENCE [LARGE SCALE GENOMIC DNA]</scope>
    <source>
        <strain evidence="1 2">SAP-1</strain>
    </source>
</reference>
<evidence type="ECO:0000313" key="2">
    <source>
        <dbReference type="Proteomes" id="UP000585363"/>
    </source>
</evidence>
<dbReference type="SUPFAM" id="SSF159501">
    <property type="entry name" value="EreA/ChaN-like"/>
    <property type="match status" value="1"/>
</dbReference>
<evidence type="ECO:0000313" key="1">
    <source>
        <dbReference type="EMBL" id="NMP27946.1"/>
    </source>
</evidence>
<dbReference type="RefSeq" id="WP_169403655.1">
    <property type="nucleotide sequence ID" value="NZ_JAADJU010000007.1"/>
</dbReference>
<proteinExistence type="predicted"/>
<dbReference type="Proteomes" id="UP000585363">
    <property type="component" value="Unassembled WGS sequence"/>
</dbReference>
<reference evidence="1 2" key="2">
    <citation type="submission" date="2020-06" db="EMBL/GenBank/DDBJ databases">
        <title>Polyphasic characterization of a Rahnella strain isolated from tree sap.</title>
        <authorList>
            <person name="Kim I.S."/>
        </authorList>
    </citation>
    <scope>NUCLEOTIDE SEQUENCE [LARGE SCALE GENOMIC DNA]</scope>
    <source>
        <strain evidence="1 2">SAP-1</strain>
    </source>
</reference>
<gene>
    <name evidence="1" type="ORF">GW590_13885</name>
</gene>
<accession>A0A848ML26</accession>
<dbReference type="Gene3D" id="3.40.50.11550">
    <property type="match status" value="1"/>
</dbReference>
<sequence>MRPAAANTPTTDNAVQAPDSLAALSVQLGRALVARNSDHPLQYSSQQLQALTLEFLLFRYWDYSQYKKLTRDRPPMTAREWRAARPRHTALGNEILNSVKKDHPQFNDPEGSFRQLQTLAKKYALVQRSFSPVKQNIQALPKREPSFIQELLNGAINFQNNSLVGRLFRDFTLIGRLFKHDIVRSSTDPAKFREEFIQQRAQKLYPGVIRNYDARFEQLIAPLPASESALLRAGQLQIFTPHLRYAANRLPTGLSPQQAGYPDIGTSLNDRHLVVKAARPGQTRWFVMPLAPQNATEPKLRVFSSENETQAFFSQLFKQKTGLGPRIRLIAAGEAFSASDNIGQIALLTAQREVDRLTDPLLQAAMQPTTTEQIAEKALNFATGFIPFLQGIAELREGNYQQGSLSLLLDSLPMMRQTIVSAKGVVTLSKITTKAINQATSKPLTSGRVLATAVKQTGIPQIKKSIEQPQTASTPTADAIPAAEKLARAHMQSVDVINRDGTRATEYVPLTQEQTKASYRYDSETGSFRPTGKFIGPDDKVVGLAGGTDGQELATASPVVSHASAPALSHYDLDFAQLQVDYRQQLALTHTSGSQQGWLDFLQQQINQRWGDLCTQAQEFIGNADKTGWHQASFPRTGSVEAGLESILQTHNGIAFGEAHSVDSHAYDAAIEGAAKFLKQHLPTFSRSGVKTLYLENIPKSQALLAAIKHKNIPDIKRLFSQGQNQYIADLIIAMLGKEIEVVPVDTAISLNIKVQTGEWQIRESISQNDLAARRQRLETYNYLTTREIKSRSGKWISLSGHKHIATSEGVAGIAELNNGFPVSLVNEMSIPQVKPVANRAGQVEISTVNIGKFN</sequence>